<dbReference type="NCBIfam" id="TIGR00711">
    <property type="entry name" value="efflux_EmrB"/>
    <property type="match status" value="1"/>
</dbReference>
<dbReference type="PRINTS" id="PR01036">
    <property type="entry name" value="TCRTETB"/>
</dbReference>
<evidence type="ECO:0000256" key="2">
    <source>
        <dbReference type="ARBA" id="ARBA00022448"/>
    </source>
</evidence>
<dbReference type="Gene3D" id="1.20.1720.10">
    <property type="entry name" value="Multidrug resistance protein D"/>
    <property type="match status" value="1"/>
</dbReference>
<evidence type="ECO:0000259" key="8">
    <source>
        <dbReference type="PROSITE" id="PS50850"/>
    </source>
</evidence>
<feature type="transmembrane region" description="Helical" evidence="7">
    <location>
        <begin position="392"/>
        <end position="416"/>
    </location>
</feature>
<dbReference type="PROSITE" id="PS50850">
    <property type="entry name" value="MFS"/>
    <property type="match status" value="1"/>
</dbReference>
<dbReference type="KEGG" id="ssau:H8M03_03905"/>
<dbReference type="InterPro" id="IPR004638">
    <property type="entry name" value="EmrB-like"/>
</dbReference>
<feature type="transmembrane region" description="Helical" evidence="7">
    <location>
        <begin position="328"/>
        <end position="349"/>
    </location>
</feature>
<dbReference type="CDD" id="cd17321">
    <property type="entry name" value="MFS_MMR_MDR_like"/>
    <property type="match status" value="1"/>
</dbReference>
<protein>
    <submittedName>
        <fullName evidence="9">MFS transporter</fullName>
    </submittedName>
</protein>
<feature type="transmembrane region" description="Helical" evidence="7">
    <location>
        <begin position="361"/>
        <end position="380"/>
    </location>
</feature>
<proteinExistence type="predicted"/>
<dbReference type="GO" id="GO:0005886">
    <property type="term" value="C:plasma membrane"/>
    <property type="evidence" value="ECO:0007669"/>
    <property type="project" value="UniProtKB-SubCell"/>
</dbReference>
<feature type="transmembrane region" description="Helical" evidence="7">
    <location>
        <begin position="227"/>
        <end position="247"/>
    </location>
</feature>
<feature type="transmembrane region" description="Helical" evidence="7">
    <location>
        <begin position="302"/>
        <end position="322"/>
    </location>
</feature>
<reference evidence="9 10" key="1">
    <citation type="submission" date="2020-08" db="EMBL/GenBank/DDBJ databases">
        <title>Sphingomonas sp. sand1-3 16S ribosomal RNA gene Genome sequencing and assembly.</title>
        <authorList>
            <person name="Kang M."/>
        </authorList>
    </citation>
    <scope>NUCLEOTIDE SEQUENCE [LARGE SCALE GENOMIC DNA]</scope>
    <source>
        <strain evidence="10">sand1-3</strain>
    </source>
</reference>
<evidence type="ECO:0000256" key="4">
    <source>
        <dbReference type="ARBA" id="ARBA00022692"/>
    </source>
</evidence>
<evidence type="ECO:0000256" key="3">
    <source>
        <dbReference type="ARBA" id="ARBA00022475"/>
    </source>
</evidence>
<evidence type="ECO:0000313" key="9">
    <source>
        <dbReference type="EMBL" id="QNM83489.1"/>
    </source>
</evidence>
<dbReference type="AlphaFoldDB" id="A0A7G9L4E0"/>
<dbReference type="Gene3D" id="1.20.1250.20">
    <property type="entry name" value="MFS general substrate transporter like domains"/>
    <property type="match status" value="1"/>
</dbReference>
<feature type="domain" description="Major facilitator superfamily (MFS) profile" evidence="8">
    <location>
        <begin position="40"/>
        <end position="482"/>
    </location>
</feature>
<dbReference type="PANTHER" id="PTHR42718">
    <property type="entry name" value="MAJOR FACILITATOR SUPERFAMILY MULTIDRUG TRANSPORTER MFSC"/>
    <property type="match status" value="1"/>
</dbReference>
<name>A0A7G9L4E0_9SPHN</name>
<feature type="transmembrane region" description="Helical" evidence="7">
    <location>
        <begin position="428"/>
        <end position="446"/>
    </location>
</feature>
<dbReference type="Proteomes" id="UP000515861">
    <property type="component" value="Chromosome"/>
</dbReference>
<feature type="transmembrane region" description="Helical" evidence="7">
    <location>
        <begin position="106"/>
        <end position="125"/>
    </location>
</feature>
<dbReference type="InterPro" id="IPR011701">
    <property type="entry name" value="MFS"/>
</dbReference>
<accession>A0A7G9L4E0</accession>
<evidence type="ECO:0000256" key="5">
    <source>
        <dbReference type="ARBA" id="ARBA00022989"/>
    </source>
</evidence>
<dbReference type="EMBL" id="CP060697">
    <property type="protein sequence ID" value="QNM83489.1"/>
    <property type="molecule type" value="Genomic_DNA"/>
</dbReference>
<keyword evidence="4 7" id="KW-0812">Transmembrane</keyword>
<keyword evidence="10" id="KW-1185">Reference proteome</keyword>
<organism evidence="9 10">
    <name type="scientific">Sphingomonas sabuli</name>
    <dbReference type="NCBI Taxonomy" id="2764186"/>
    <lineage>
        <taxon>Bacteria</taxon>
        <taxon>Pseudomonadati</taxon>
        <taxon>Pseudomonadota</taxon>
        <taxon>Alphaproteobacteria</taxon>
        <taxon>Sphingomonadales</taxon>
        <taxon>Sphingomonadaceae</taxon>
        <taxon>Sphingomonas</taxon>
    </lineage>
</organism>
<dbReference type="InterPro" id="IPR036259">
    <property type="entry name" value="MFS_trans_sf"/>
</dbReference>
<dbReference type="GO" id="GO:0022857">
    <property type="term" value="F:transmembrane transporter activity"/>
    <property type="evidence" value="ECO:0007669"/>
    <property type="project" value="InterPro"/>
</dbReference>
<dbReference type="PANTHER" id="PTHR42718:SF42">
    <property type="entry name" value="EXPORT PROTEIN"/>
    <property type="match status" value="1"/>
</dbReference>
<feature type="transmembrane region" description="Helical" evidence="7">
    <location>
        <begin position="452"/>
        <end position="478"/>
    </location>
</feature>
<evidence type="ECO:0000256" key="6">
    <source>
        <dbReference type="ARBA" id="ARBA00023136"/>
    </source>
</evidence>
<keyword evidence="5 7" id="KW-1133">Transmembrane helix</keyword>
<gene>
    <name evidence="9" type="ORF">H8M03_03905</name>
</gene>
<feature type="transmembrane region" description="Helical" evidence="7">
    <location>
        <begin position="131"/>
        <end position="152"/>
    </location>
</feature>
<feature type="transmembrane region" description="Helical" evidence="7">
    <location>
        <begin position="164"/>
        <end position="183"/>
    </location>
</feature>
<feature type="transmembrane region" description="Helical" evidence="7">
    <location>
        <begin position="253"/>
        <end position="274"/>
    </location>
</feature>
<feature type="transmembrane region" description="Helical" evidence="7">
    <location>
        <begin position="78"/>
        <end position="97"/>
    </location>
</feature>
<keyword evidence="2" id="KW-0813">Transport</keyword>
<keyword evidence="3" id="KW-1003">Cell membrane</keyword>
<comment type="subcellular location">
    <subcellularLocation>
        <location evidence="1">Cell membrane</location>
        <topology evidence="1">Multi-pass membrane protein</topology>
    </subcellularLocation>
</comment>
<dbReference type="InterPro" id="IPR020846">
    <property type="entry name" value="MFS_dom"/>
</dbReference>
<sequence>MAGVRSAASAAPFHRPDAAAAKTRRLNRAASSKSHAPVWTLVMSVAASSLSFIDGSVLNVALPAIRQSLDASAAEVQWIVNGYTLPLAALILLGGALGDHQGRRRWLIIGTAVFGVASLICAISRSLELLLVGRALQGVGAALLLPNSLALLNSAYSGEARGRAVGIWAASGAIGAAIAPLIGGWLVDNVGWESIFYINLPFVAAAIAIALTHVGEVKNPRKTPIDGLGAALATLGLGALIYGLTLWSSQRDLSPTAALASVAGIVLLGVFLLVERRSSDNAMIPLRYFSDPCFSSLNMMTFLLYGAFGSALLLLPYVLIAAGGYSPVQAGLAMLPLPILISVASPIMGKLASRIGPRWPLTLGPVIVAAGFLLGTRIAVDQSYWTHVFPAVVVLSSGMALAVAPLTSTVLVSVDAEHTGMVSGFNSALSRAGGLFGVALLGAVLASTGKALLGPFAVALVICAIVAALAGVAAFIGLRDFSPKKGERVAA</sequence>
<dbReference type="SUPFAM" id="SSF103473">
    <property type="entry name" value="MFS general substrate transporter"/>
    <property type="match status" value="1"/>
</dbReference>
<feature type="transmembrane region" description="Helical" evidence="7">
    <location>
        <begin position="38"/>
        <end position="58"/>
    </location>
</feature>
<dbReference type="Pfam" id="PF07690">
    <property type="entry name" value="MFS_1"/>
    <property type="match status" value="2"/>
</dbReference>
<evidence type="ECO:0000256" key="7">
    <source>
        <dbReference type="SAM" id="Phobius"/>
    </source>
</evidence>
<evidence type="ECO:0000256" key="1">
    <source>
        <dbReference type="ARBA" id="ARBA00004651"/>
    </source>
</evidence>
<keyword evidence="6 7" id="KW-0472">Membrane</keyword>
<evidence type="ECO:0000313" key="10">
    <source>
        <dbReference type="Proteomes" id="UP000515861"/>
    </source>
</evidence>
<feature type="transmembrane region" description="Helical" evidence="7">
    <location>
        <begin position="195"/>
        <end position="215"/>
    </location>
</feature>